<evidence type="ECO:0000313" key="5">
    <source>
        <dbReference type="Proteomes" id="UP000270471"/>
    </source>
</evidence>
<dbReference type="Gene3D" id="1.10.10.2840">
    <property type="entry name" value="PucR C-terminal helix-turn-helix domain"/>
    <property type="match status" value="1"/>
</dbReference>
<comment type="similarity">
    <text evidence="1">Belongs to the CdaR family.</text>
</comment>
<dbReference type="OrthoDB" id="8026818at2"/>
<evidence type="ECO:0000259" key="2">
    <source>
        <dbReference type="Pfam" id="PF13556"/>
    </source>
</evidence>
<dbReference type="PANTHER" id="PTHR33744:SF7">
    <property type="entry name" value="PUCR FAMILY TRANSCRIPTIONAL REGULATOR"/>
    <property type="match status" value="1"/>
</dbReference>
<dbReference type="AlphaFoldDB" id="A0A3M0I2K0"/>
<gene>
    <name evidence="4" type="ORF">CTZ28_22460</name>
</gene>
<sequence length="558" mass="59667">MPDVPAPRDGSRAPQVQTVTVADILSLIGAEDVTLLSDSRPDTPAERVVLLSTETVQRHARGLDSEEAGVPDLRAAVVVFETDLLPGRAEPDYLADIAVRLCADQHAALLVLLGATGLAASTRALAERYALPVASVVGSRRSGVIARIEIIVTQPLLRHHQAVWALTSRLTAQVEDLAQILQSIADVTGGIAAVQSGSRLVQAALPMPAEPGSPMLYRPLPVRRSISPYTSIENGRSTAVTPVPLPESLSDQHLLLVVQHRGGGPLWRGIALDVLAAARSVVSAWAINDLLTSDRLRFRWSTMLQQVIDSPIGLPHALLADADEHGWALESWHLAIHLHCQETGQLPSAELTELDLLLREAEIPCTSLIPRPRGAACWVSAPELALLPAPQQLAAQVNEALEFYQASNDSVQVTAGIGAPHSGAQGLGPSLEEARRAALLPQNDSALPHVRLGERQAVDRILALWEADPLLRREAGNLLAPLDGAPVLLATLAAYLESGSSRNATARVLAIHRNTVHHRLERIERLLNANLTDHTTQMALSVALHLADPAFPTPSDGM</sequence>
<dbReference type="Pfam" id="PF17853">
    <property type="entry name" value="GGDEF_2"/>
    <property type="match status" value="1"/>
</dbReference>
<dbReference type="InterPro" id="IPR042070">
    <property type="entry name" value="PucR_C-HTH_sf"/>
</dbReference>
<comment type="caution">
    <text evidence="4">The sequence shown here is derived from an EMBL/GenBank/DDBJ whole genome shotgun (WGS) entry which is preliminary data.</text>
</comment>
<dbReference type="InterPro" id="IPR041522">
    <property type="entry name" value="CdaR_GGDEF"/>
</dbReference>
<evidence type="ECO:0000259" key="3">
    <source>
        <dbReference type="Pfam" id="PF17853"/>
    </source>
</evidence>
<reference evidence="4 5" key="1">
    <citation type="submission" date="2017-11" db="EMBL/GenBank/DDBJ databases">
        <title>Draft genome of actinobacteria isolated from guarana (Paullinia cupana (Mart.) Ducke.</title>
        <authorList>
            <person name="Siqueira K.A."/>
            <person name="Liotti R.G."/>
            <person name="Mendes T.A.O."/>
            <person name="Soares M.A."/>
        </authorList>
    </citation>
    <scope>NUCLEOTIDE SEQUENCE [LARGE SCALE GENOMIC DNA]</scope>
    <source>
        <strain evidence="4 5">193</strain>
    </source>
</reference>
<protein>
    <recommendedName>
        <fullName evidence="6">PucR family transcriptional regulator</fullName>
    </recommendedName>
</protein>
<organism evidence="4 5">
    <name type="scientific">Streptomyces shenzhenensis</name>
    <dbReference type="NCBI Taxonomy" id="943815"/>
    <lineage>
        <taxon>Bacteria</taxon>
        <taxon>Bacillati</taxon>
        <taxon>Actinomycetota</taxon>
        <taxon>Actinomycetes</taxon>
        <taxon>Kitasatosporales</taxon>
        <taxon>Streptomycetaceae</taxon>
        <taxon>Streptomyces</taxon>
    </lineage>
</organism>
<keyword evidence="5" id="KW-1185">Reference proteome</keyword>
<proteinExistence type="inferred from homology"/>
<accession>A0A3M0I2K0</accession>
<dbReference type="InterPro" id="IPR025736">
    <property type="entry name" value="PucR_C-HTH_dom"/>
</dbReference>
<dbReference type="PANTHER" id="PTHR33744">
    <property type="entry name" value="CARBOHYDRATE DIACID REGULATOR"/>
    <property type="match status" value="1"/>
</dbReference>
<evidence type="ECO:0008006" key="6">
    <source>
        <dbReference type="Google" id="ProtNLM"/>
    </source>
</evidence>
<dbReference type="RefSeq" id="WP_121891487.1">
    <property type="nucleotide sequence ID" value="NZ_PENI01000014.1"/>
</dbReference>
<name>A0A3M0I2K0_9ACTN</name>
<evidence type="ECO:0000256" key="1">
    <source>
        <dbReference type="ARBA" id="ARBA00006754"/>
    </source>
</evidence>
<dbReference type="Pfam" id="PF13556">
    <property type="entry name" value="HTH_30"/>
    <property type="match status" value="1"/>
</dbReference>
<dbReference type="InterPro" id="IPR051448">
    <property type="entry name" value="CdaR-like_regulators"/>
</dbReference>
<evidence type="ECO:0000313" key="4">
    <source>
        <dbReference type="EMBL" id="RMB83861.1"/>
    </source>
</evidence>
<dbReference type="Proteomes" id="UP000270471">
    <property type="component" value="Unassembled WGS sequence"/>
</dbReference>
<feature type="domain" description="PucR C-terminal helix-turn-helix" evidence="2">
    <location>
        <begin position="488"/>
        <end position="545"/>
    </location>
</feature>
<feature type="domain" description="CdaR GGDEF-like" evidence="3">
    <location>
        <begin position="317"/>
        <end position="438"/>
    </location>
</feature>
<dbReference type="EMBL" id="PENI01000014">
    <property type="protein sequence ID" value="RMB83861.1"/>
    <property type="molecule type" value="Genomic_DNA"/>
</dbReference>